<dbReference type="OMA" id="WCIYWIL"/>
<comment type="subunit">
    <text evidence="13">Heterodimer of FNTA and FNTB.</text>
</comment>
<evidence type="ECO:0000256" key="1">
    <source>
        <dbReference type="ARBA" id="ARBA00010497"/>
    </source>
</evidence>
<keyword evidence="5 14" id="KW-0637">Prenyltransferase</keyword>
<dbReference type="GO" id="GO:0008270">
    <property type="term" value="F:zinc ion binding"/>
    <property type="evidence" value="ECO:0007669"/>
    <property type="project" value="UniProtKB-UniRule"/>
</dbReference>
<reference evidence="16" key="1">
    <citation type="submission" date="2022-01" db="UniProtKB">
        <authorList>
            <consortium name="EnsemblMetazoa"/>
        </authorList>
    </citation>
    <scope>IDENTIFICATION</scope>
</reference>
<evidence type="ECO:0000256" key="7">
    <source>
        <dbReference type="ARBA" id="ARBA00022723"/>
    </source>
</evidence>
<comment type="catalytic activity">
    <reaction evidence="11">
        <text>L-cysteinyl-[protein] + (2E,6E)-farnesyl diphosphate = S-(2E,6E)-farnesyl-L-cysteinyl-[protein] + diphosphate</text>
        <dbReference type="Rhea" id="RHEA:13345"/>
        <dbReference type="Rhea" id="RHEA-COMP:10131"/>
        <dbReference type="Rhea" id="RHEA-COMP:11535"/>
        <dbReference type="ChEBI" id="CHEBI:29950"/>
        <dbReference type="ChEBI" id="CHEBI:33019"/>
        <dbReference type="ChEBI" id="CHEBI:86019"/>
        <dbReference type="ChEBI" id="CHEBI:175763"/>
        <dbReference type="EC" id="2.5.1.58"/>
    </reaction>
</comment>
<accession>A0A8I6RP62</accession>
<keyword evidence="8" id="KW-0677">Repeat</keyword>
<comment type="subunit">
    <text evidence="14">Heterodimer of an alpha and a beta subunit.</text>
</comment>
<dbReference type="EnsemblMetazoa" id="XM_014391515.2">
    <property type="protein sequence ID" value="XP_014247001.1"/>
    <property type="gene ID" value="LOC106665237"/>
</dbReference>
<evidence type="ECO:0000256" key="4">
    <source>
        <dbReference type="ARBA" id="ARBA00022553"/>
    </source>
</evidence>
<evidence type="ECO:0000256" key="6">
    <source>
        <dbReference type="ARBA" id="ARBA00022679"/>
    </source>
</evidence>
<keyword evidence="7 14" id="KW-0479">Metal-binding</keyword>
<dbReference type="GO" id="GO:0004660">
    <property type="term" value="F:protein farnesyltransferase activity"/>
    <property type="evidence" value="ECO:0007669"/>
    <property type="project" value="UniProtKB-UniRule"/>
</dbReference>
<keyword evidence="17" id="KW-1185">Reference proteome</keyword>
<evidence type="ECO:0000256" key="3">
    <source>
        <dbReference type="ARBA" id="ARBA00015798"/>
    </source>
</evidence>
<sequence>MKMDQTLRAHLASRKKFDDEGIPTATSEAQKEVEKIVEDVYLEYSLSKEAVVNPNFPELRKEQHISYLEKTLSSLSSYFEKLDVSRAWFCYWTLHPLALLHHEVDRSKKKAVIHFLKLCQAPDGGFGGGPMQYPHLATTYASVNALVILGTTEAYKAVDRAALTKFLWSLRVGDGSFYMHEGGEIDVRSVYCALTVAKILNIYSDKLFENTVDWLVRCQSYEGGFSGEPGMEAHGGYTFCAVAALVLLNSYHRCDIQSLLRWTVNRQIPFEGGFQGRTNKLVDSCYSFWQGASLAMANMALLTEEGIDRPKCDSWLFDNRLLQEYVLICCQHAQGGFHDKPHVNRDAYHTCYAMSGVSIAQNVPRGKGEDISGGDNILDRVHPAYNLPMDKLADAFNYFYNTFVEEPS</sequence>
<dbReference type="RefSeq" id="XP_014247001.1">
    <property type="nucleotide sequence ID" value="XM_014391515.2"/>
</dbReference>
<evidence type="ECO:0000256" key="14">
    <source>
        <dbReference type="RuleBase" id="RU365056"/>
    </source>
</evidence>
<dbReference type="Gene3D" id="1.50.10.20">
    <property type="match status" value="1"/>
</dbReference>
<dbReference type="InterPro" id="IPR001330">
    <property type="entry name" value="Prenyltrans"/>
</dbReference>
<dbReference type="PANTHER" id="PTHR11774:SF6">
    <property type="entry name" value="PROTEIN FARNESYLTRANSFERASE SUBUNIT BETA"/>
    <property type="match status" value="1"/>
</dbReference>
<evidence type="ECO:0000256" key="9">
    <source>
        <dbReference type="ARBA" id="ARBA00022833"/>
    </source>
</evidence>
<dbReference type="OrthoDB" id="10261146at2759"/>
<dbReference type="GO" id="GO:0097354">
    <property type="term" value="P:prenylation"/>
    <property type="evidence" value="ECO:0007669"/>
    <property type="project" value="UniProtKB-UniRule"/>
</dbReference>
<keyword evidence="4" id="KW-0597">Phosphoprotein</keyword>
<dbReference type="PANTHER" id="PTHR11774">
    <property type="entry name" value="GERANYLGERANYL TRANSFERASE TYPE BETA SUBUNIT"/>
    <property type="match status" value="1"/>
</dbReference>
<dbReference type="GO" id="GO:0005965">
    <property type="term" value="C:protein farnesyltransferase complex"/>
    <property type="evidence" value="ECO:0007669"/>
    <property type="project" value="UniProtKB-UniRule"/>
</dbReference>
<dbReference type="CTD" id="2342"/>
<comment type="function">
    <text evidence="12">Essential subunit of the farnesyltransferase complex. Catalyzes the transfer of a farnesyl moiety from farnesyl diphosphate to a cysteine at the fourth position from the C-terminus of several proteins having the C-terminal sequence Cys-aliphatic-aliphatic-X.</text>
</comment>
<dbReference type="FunFam" id="1.50.10.20:FF:000007">
    <property type="entry name" value="Protein farnesyltransferase subunit beta"/>
    <property type="match status" value="1"/>
</dbReference>
<keyword evidence="6 14" id="KW-0808">Transferase</keyword>
<keyword evidence="10" id="KW-0443">Lipid metabolism</keyword>
<feature type="domain" description="Prenyltransferase alpha-alpha toroid" evidence="15">
    <location>
        <begin position="59"/>
        <end position="387"/>
    </location>
</feature>
<dbReference type="AlphaFoldDB" id="A0A8I6RP62"/>
<dbReference type="CDD" id="cd02893">
    <property type="entry name" value="FTase"/>
    <property type="match status" value="1"/>
</dbReference>
<dbReference type="GO" id="GO:0006629">
    <property type="term" value="P:lipid metabolic process"/>
    <property type="evidence" value="ECO:0007669"/>
    <property type="project" value="UniProtKB-KW"/>
</dbReference>
<evidence type="ECO:0000256" key="2">
    <source>
        <dbReference type="ARBA" id="ARBA00012702"/>
    </source>
</evidence>
<dbReference type="GeneID" id="106665237"/>
<dbReference type="KEGG" id="clec:106665237"/>
<comment type="cofactor">
    <cofactor evidence="14">
        <name>Zn(2+)</name>
        <dbReference type="ChEBI" id="CHEBI:29105"/>
    </cofactor>
    <text evidence="14">Binds 1 zinc ion per subunit.</text>
</comment>
<protein>
    <recommendedName>
        <fullName evidence="3 14">Protein farnesyltransferase subunit beta</fullName>
        <shortName evidence="14">FTase-beta</shortName>
        <ecNumber evidence="2 14">2.5.1.58</ecNumber>
    </recommendedName>
</protein>
<dbReference type="EC" id="2.5.1.58" evidence="2 14"/>
<dbReference type="InterPro" id="IPR026872">
    <property type="entry name" value="FTB"/>
</dbReference>
<dbReference type="SUPFAM" id="SSF48239">
    <property type="entry name" value="Terpenoid cyclases/Protein prenyltransferases"/>
    <property type="match status" value="1"/>
</dbReference>
<evidence type="ECO:0000256" key="11">
    <source>
        <dbReference type="ARBA" id="ARBA00050225"/>
    </source>
</evidence>
<dbReference type="InterPro" id="IPR008930">
    <property type="entry name" value="Terpenoid_cyclase/PrenylTrfase"/>
</dbReference>
<organism evidence="16 17">
    <name type="scientific">Cimex lectularius</name>
    <name type="common">Bed bug</name>
    <name type="synonym">Acanthia lectularia</name>
    <dbReference type="NCBI Taxonomy" id="79782"/>
    <lineage>
        <taxon>Eukaryota</taxon>
        <taxon>Metazoa</taxon>
        <taxon>Ecdysozoa</taxon>
        <taxon>Arthropoda</taxon>
        <taxon>Hexapoda</taxon>
        <taxon>Insecta</taxon>
        <taxon>Pterygota</taxon>
        <taxon>Neoptera</taxon>
        <taxon>Paraneoptera</taxon>
        <taxon>Hemiptera</taxon>
        <taxon>Heteroptera</taxon>
        <taxon>Panheteroptera</taxon>
        <taxon>Cimicomorpha</taxon>
        <taxon>Cimicidae</taxon>
        <taxon>Cimex</taxon>
    </lineage>
</organism>
<comment type="function">
    <text evidence="14">Catalyzes the transfer of a farnesyl moiety from farnesyl diphosphate to a cysteine at the fourth position from the C-terminus of several proteins. The beta subunit is responsible for peptide-binding.</text>
</comment>
<evidence type="ECO:0000259" key="15">
    <source>
        <dbReference type="Pfam" id="PF00432"/>
    </source>
</evidence>
<evidence type="ECO:0000256" key="12">
    <source>
        <dbReference type="ARBA" id="ARBA00055850"/>
    </source>
</evidence>
<dbReference type="Proteomes" id="UP000494040">
    <property type="component" value="Unassembled WGS sequence"/>
</dbReference>
<evidence type="ECO:0000256" key="13">
    <source>
        <dbReference type="ARBA" id="ARBA00064192"/>
    </source>
</evidence>
<dbReference type="InterPro" id="IPR045089">
    <property type="entry name" value="PGGT1B-like"/>
</dbReference>
<evidence type="ECO:0000313" key="17">
    <source>
        <dbReference type="Proteomes" id="UP000494040"/>
    </source>
</evidence>
<evidence type="ECO:0000256" key="5">
    <source>
        <dbReference type="ARBA" id="ARBA00022602"/>
    </source>
</evidence>
<dbReference type="Pfam" id="PF00432">
    <property type="entry name" value="Prenyltrans"/>
    <property type="match status" value="1"/>
</dbReference>
<evidence type="ECO:0000313" key="16">
    <source>
        <dbReference type="EnsemblMetazoa" id="XP_014247001.1"/>
    </source>
</evidence>
<evidence type="ECO:0000256" key="8">
    <source>
        <dbReference type="ARBA" id="ARBA00022737"/>
    </source>
</evidence>
<keyword evidence="9 14" id="KW-0862">Zinc</keyword>
<name>A0A8I6RP62_CIMLE</name>
<evidence type="ECO:0000256" key="10">
    <source>
        <dbReference type="ARBA" id="ARBA00023098"/>
    </source>
</evidence>
<proteinExistence type="inferred from homology"/>
<comment type="similarity">
    <text evidence="1 14">Belongs to the protein prenyltransferase subunit beta family.</text>
</comment>